<name>S0G5V1_9BACT</name>
<organism evidence="1 2">
    <name type="scientific">Desulfotignum phosphitoxidans DSM 13687</name>
    <dbReference type="NCBI Taxonomy" id="1286635"/>
    <lineage>
        <taxon>Bacteria</taxon>
        <taxon>Pseudomonadati</taxon>
        <taxon>Thermodesulfobacteriota</taxon>
        <taxon>Desulfobacteria</taxon>
        <taxon>Desulfobacterales</taxon>
        <taxon>Desulfobacteraceae</taxon>
        <taxon>Desulfotignum</taxon>
    </lineage>
</organism>
<evidence type="ECO:0008006" key="3">
    <source>
        <dbReference type="Google" id="ProtNLM"/>
    </source>
</evidence>
<keyword evidence="2" id="KW-1185">Reference proteome</keyword>
<accession>S0G5V1</accession>
<evidence type="ECO:0000313" key="1">
    <source>
        <dbReference type="EMBL" id="EMS79967.1"/>
    </source>
</evidence>
<reference evidence="1 2" key="1">
    <citation type="journal article" date="2013" name="Genome Announc.">
        <title>Draft Genome Sequence of Desulfotignum phosphitoxidans DSM 13687 Strain FiPS-3.</title>
        <authorList>
            <person name="Poehlein A."/>
            <person name="Daniel R."/>
            <person name="Simeonova D.D."/>
        </authorList>
    </citation>
    <scope>NUCLEOTIDE SEQUENCE [LARGE SCALE GENOMIC DNA]</scope>
    <source>
        <strain evidence="1 2">DSM 13687</strain>
    </source>
</reference>
<gene>
    <name evidence="1" type="ORF">Dpo_3c01090</name>
</gene>
<dbReference type="Pfam" id="PF11903">
    <property type="entry name" value="ParD_like"/>
    <property type="match status" value="1"/>
</dbReference>
<comment type="caution">
    <text evidence="1">The sequence shown here is derived from an EMBL/GenBank/DDBJ whole genome shotgun (WGS) entry which is preliminary data.</text>
</comment>
<protein>
    <recommendedName>
        <fullName evidence="3">ParD-like antitoxin of type II toxin-antitoxin system</fullName>
    </recommendedName>
</protein>
<evidence type="ECO:0000313" key="2">
    <source>
        <dbReference type="Proteomes" id="UP000014216"/>
    </source>
</evidence>
<dbReference type="EMBL" id="APJX01000003">
    <property type="protein sequence ID" value="EMS79967.1"/>
    <property type="molecule type" value="Genomic_DNA"/>
</dbReference>
<dbReference type="AlphaFoldDB" id="S0G5V1"/>
<dbReference type="InterPro" id="IPR021831">
    <property type="entry name" value="ParD-like"/>
</dbReference>
<sequence>MMTTVSLRIDRDLALQAEREARIQNRSKTKQLEYWAILGKAVSSKLSISDAVAVSQGIKTIKLKGPPSVQSISIDSDDIFNQLENDRTKGLLAGKVTTAAIFYEASAEHPGYLDRVNSVTGERQTGSFERGEFRAL</sequence>
<proteinExistence type="predicted"/>
<dbReference type="Proteomes" id="UP000014216">
    <property type="component" value="Unassembled WGS sequence"/>
</dbReference>